<dbReference type="PANTHER" id="PTHR23235:SF142">
    <property type="entry name" value="ZINC FINGER PROTEIN 384"/>
    <property type="match status" value="1"/>
</dbReference>
<evidence type="ECO:0000256" key="1">
    <source>
        <dbReference type="ARBA" id="ARBA00022723"/>
    </source>
</evidence>
<sequence>MKQEMEEKSYNASANPFSIASLIKESKKSPIPSPERSQNDSGYSAQSDSDSRSASPEPSVEASVKSLEYPAQAPTSPPVLPDIYKNLLAYSNFLNMIQQIQTQQAAQSLQTIPRLPAIPQLPLPVTSLPTPALPRPSFVQAPKTEPQESLSPPASSAPGKMRAEPRGATGNGHRALPYELKKENGKLVYQCDKCPKRFGQLSNLKVHRRVHTGERPFACTKCNKSFTQLAHLQKHDLVHTGEKPWQCDVCLKRFTSSSNLKTHMKLHSCPEALLPSMTSTPISNRAGPGAARFPASLSAFGVPQQFALPF</sequence>
<dbReference type="InterPro" id="IPR013087">
    <property type="entry name" value="Znf_C2H2_type"/>
</dbReference>
<feature type="domain" description="C2H2-type" evidence="8">
    <location>
        <begin position="217"/>
        <end position="244"/>
    </location>
</feature>
<evidence type="ECO:0000256" key="6">
    <source>
        <dbReference type="PROSITE-ProRule" id="PRU00042"/>
    </source>
</evidence>
<feature type="compositionally biased region" description="Low complexity" evidence="7">
    <location>
        <begin position="40"/>
        <end position="59"/>
    </location>
</feature>
<organism evidence="9 10">
    <name type="scientific">Oikopleura dioica</name>
    <name type="common">Tunicate</name>
    <dbReference type="NCBI Taxonomy" id="34765"/>
    <lineage>
        <taxon>Eukaryota</taxon>
        <taxon>Metazoa</taxon>
        <taxon>Chordata</taxon>
        <taxon>Tunicata</taxon>
        <taxon>Appendicularia</taxon>
        <taxon>Copelata</taxon>
        <taxon>Oikopleuridae</taxon>
        <taxon>Oikopleura</taxon>
    </lineage>
</organism>
<dbReference type="PROSITE" id="PS00028">
    <property type="entry name" value="ZINC_FINGER_C2H2_1"/>
    <property type="match status" value="3"/>
</dbReference>
<keyword evidence="5" id="KW-0539">Nucleus</keyword>
<dbReference type="PANTHER" id="PTHR23235">
    <property type="entry name" value="KRUEPPEL-LIKE TRANSCRIPTION FACTOR"/>
    <property type="match status" value="1"/>
</dbReference>
<evidence type="ECO:0000313" key="10">
    <source>
        <dbReference type="Proteomes" id="UP001158576"/>
    </source>
</evidence>
<dbReference type="Proteomes" id="UP001158576">
    <property type="component" value="Chromosome PAR"/>
</dbReference>
<dbReference type="SMART" id="SM00355">
    <property type="entry name" value="ZnF_C2H2"/>
    <property type="match status" value="3"/>
</dbReference>
<dbReference type="SUPFAM" id="SSF57667">
    <property type="entry name" value="beta-beta-alpha zinc fingers"/>
    <property type="match status" value="2"/>
</dbReference>
<reference evidence="9 10" key="1">
    <citation type="submission" date="2021-04" db="EMBL/GenBank/DDBJ databases">
        <authorList>
            <person name="Bliznina A."/>
        </authorList>
    </citation>
    <scope>NUCLEOTIDE SEQUENCE [LARGE SCALE GENOMIC DNA]</scope>
</reference>
<proteinExistence type="predicted"/>
<feature type="domain" description="C2H2-type" evidence="8">
    <location>
        <begin position="189"/>
        <end position="216"/>
    </location>
</feature>
<feature type="region of interest" description="Disordered" evidence="7">
    <location>
        <begin position="21"/>
        <end position="78"/>
    </location>
</feature>
<feature type="region of interest" description="Disordered" evidence="7">
    <location>
        <begin position="132"/>
        <end position="174"/>
    </location>
</feature>
<protein>
    <submittedName>
        <fullName evidence="9">Oidioi.mRNA.OKI2018_I69.PAR.g10717.t1.cds</fullName>
    </submittedName>
</protein>
<accession>A0ABN7RWA2</accession>
<keyword evidence="4" id="KW-0862">Zinc</keyword>
<dbReference type="InterPro" id="IPR036236">
    <property type="entry name" value="Znf_C2H2_sf"/>
</dbReference>
<gene>
    <name evidence="9" type="ORF">OKIOD_LOCUS2275</name>
</gene>
<evidence type="ECO:0000256" key="3">
    <source>
        <dbReference type="ARBA" id="ARBA00022771"/>
    </source>
</evidence>
<keyword evidence="2" id="KW-0677">Repeat</keyword>
<evidence type="ECO:0000259" key="8">
    <source>
        <dbReference type="PROSITE" id="PS50157"/>
    </source>
</evidence>
<evidence type="ECO:0000256" key="7">
    <source>
        <dbReference type="SAM" id="MobiDB-lite"/>
    </source>
</evidence>
<feature type="domain" description="C2H2-type" evidence="8">
    <location>
        <begin position="245"/>
        <end position="272"/>
    </location>
</feature>
<evidence type="ECO:0000256" key="2">
    <source>
        <dbReference type="ARBA" id="ARBA00022737"/>
    </source>
</evidence>
<dbReference type="Pfam" id="PF00096">
    <property type="entry name" value="zf-C2H2"/>
    <property type="match status" value="3"/>
</dbReference>
<keyword evidence="3 6" id="KW-0863">Zinc-finger</keyword>
<evidence type="ECO:0000256" key="4">
    <source>
        <dbReference type="ARBA" id="ARBA00022833"/>
    </source>
</evidence>
<keyword evidence="1" id="KW-0479">Metal-binding</keyword>
<keyword evidence="10" id="KW-1185">Reference proteome</keyword>
<evidence type="ECO:0000313" key="9">
    <source>
        <dbReference type="EMBL" id="CAG5084711.1"/>
    </source>
</evidence>
<dbReference type="EMBL" id="OU015568">
    <property type="protein sequence ID" value="CAG5084711.1"/>
    <property type="molecule type" value="Genomic_DNA"/>
</dbReference>
<evidence type="ECO:0000256" key="5">
    <source>
        <dbReference type="ARBA" id="ARBA00023242"/>
    </source>
</evidence>
<dbReference type="Gene3D" id="3.30.160.60">
    <property type="entry name" value="Classic Zinc Finger"/>
    <property type="match status" value="3"/>
</dbReference>
<name>A0ABN7RWA2_OIKDI</name>
<dbReference type="PROSITE" id="PS50157">
    <property type="entry name" value="ZINC_FINGER_C2H2_2"/>
    <property type="match status" value="3"/>
</dbReference>